<evidence type="ECO:0000256" key="2">
    <source>
        <dbReference type="ARBA" id="ARBA00022898"/>
    </source>
</evidence>
<dbReference type="EMBL" id="ML181059">
    <property type="protein sequence ID" value="THU76237.1"/>
    <property type="molecule type" value="Genomic_DNA"/>
</dbReference>
<dbReference type="PANTHER" id="PTHR42735:SF4">
    <property type="entry name" value="PYRIDOXAL PHOSPHATE-DEPENDENT DECARBOXYLASE FAMILY PROTEIN"/>
    <property type="match status" value="1"/>
</dbReference>
<keyword evidence="5" id="KW-0808">Transferase</keyword>
<proteinExistence type="predicted"/>
<dbReference type="InterPro" id="IPR015424">
    <property type="entry name" value="PyrdxlP-dep_Trfase"/>
</dbReference>
<evidence type="ECO:0000313" key="5">
    <source>
        <dbReference type="EMBL" id="THU76237.1"/>
    </source>
</evidence>
<gene>
    <name evidence="5" type="ORF">K435DRAFT_705265</name>
</gene>
<dbReference type="PANTHER" id="PTHR42735">
    <property type="match status" value="1"/>
</dbReference>
<dbReference type="GO" id="GO:0030170">
    <property type="term" value="F:pyridoxal phosphate binding"/>
    <property type="evidence" value="ECO:0007669"/>
    <property type="project" value="InterPro"/>
</dbReference>
<dbReference type="InterPro" id="IPR002129">
    <property type="entry name" value="PyrdxlP-dep_de-COase"/>
</dbReference>
<evidence type="ECO:0000256" key="3">
    <source>
        <dbReference type="ARBA" id="ARBA00023239"/>
    </source>
</evidence>
<dbReference type="Gene3D" id="3.40.640.10">
    <property type="entry name" value="Type I PLP-dependent aspartate aminotransferase-like (Major domain)"/>
    <property type="match status" value="1"/>
</dbReference>
<organism evidence="5 6">
    <name type="scientific">Dendrothele bispora (strain CBS 962.96)</name>
    <dbReference type="NCBI Taxonomy" id="1314807"/>
    <lineage>
        <taxon>Eukaryota</taxon>
        <taxon>Fungi</taxon>
        <taxon>Dikarya</taxon>
        <taxon>Basidiomycota</taxon>
        <taxon>Agaricomycotina</taxon>
        <taxon>Agaricomycetes</taxon>
        <taxon>Agaricomycetidae</taxon>
        <taxon>Agaricales</taxon>
        <taxon>Agaricales incertae sedis</taxon>
        <taxon>Dendrothele</taxon>
    </lineage>
</organism>
<dbReference type="InterPro" id="IPR015421">
    <property type="entry name" value="PyrdxlP-dep_Trfase_major"/>
</dbReference>
<keyword evidence="2 4" id="KW-0663">Pyridoxal phosphate</keyword>
<dbReference type="AlphaFoldDB" id="A0A4S8KL41"/>
<dbReference type="Pfam" id="PF00282">
    <property type="entry name" value="Pyridoxal_deC"/>
    <property type="match status" value="1"/>
</dbReference>
<sequence length="805" mass="90395">MGSWFLGNHGENAPILTQSMTNIIENVKLGREEIWKNDPPMIQKVMSDSAVFQESVKTLQRALKSLAGCLSEKSVPFYSPRYAGHMSTDLSLPAVLGYALAQHFNQNNVTPEASALTSTIEYVVGQQLCYILGFETSPNPDNDGVVGWGHITADGSIANLESIWHLALTTHLARNLKYYPLSLQLAMREGEKLESIRETFEIELCNGKKKLFKCCDSWDLLNLSPSTVADIPRRLYYGYGIPSDALSDILRPFSIQTLGMEELNKLFDIKQHAKYMVSIANHYSWPKGCAIAGIGSENLIEIGVDLNVRMDIKKLEKQLRDCLNNKQAVFSVVVVCGTTEHGAVDPVKEVVELREEMKKEGLAFMIHADAAWGGYFACKCIPPVLKEPDTRKPYAFSIKLNEWTNEQLYELGEVDTITIDPHKSGYIPYPAGALCMRDSRFRFLTTWTSAYINTEGTADFNMGIYGVEGSKPGAAAVAVLLSHEILGLERDDKGGYANLLGTAMLTGIKMYGHWVTMDLLSTSLVVTALNRLPSEIEGKPQEEVQKQKKEIYDTIVNRENYDLENDQTAMELMMKIGSDTMINAFVCNFKIDDKVNKNIVQANFLNDRLYERLSVRKARDVINDKPLIINRTVLKQSAYGDTLQTLKKRMNVNEGKEDVVALSNVSMSPFPTTGQFLQDMMGEFRKVAEQEIKNCLVRIKERPAVHVFLLQGVQAQNLYLVYLPMLHIKNHQRQLILSVAISDTDLEKVKQIKTGVLTVHTSSKKLEDLQDLNTILENGDFIADIYSGFPSIYSCVNLFFVIYLF</sequence>
<evidence type="ECO:0000256" key="1">
    <source>
        <dbReference type="ARBA" id="ARBA00001933"/>
    </source>
</evidence>
<dbReference type="GO" id="GO:0016830">
    <property type="term" value="F:carbon-carbon lyase activity"/>
    <property type="evidence" value="ECO:0007669"/>
    <property type="project" value="InterPro"/>
</dbReference>
<dbReference type="OrthoDB" id="2161780at2759"/>
<keyword evidence="6" id="KW-1185">Reference proteome</keyword>
<keyword evidence="3" id="KW-0456">Lyase</keyword>
<evidence type="ECO:0000256" key="4">
    <source>
        <dbReference type="PIRSR" id="PIRSR602129-50"/>
    </source>
</evidence>
<evidence type="ECO:0000313" key="6">
    <source>
        <dbReference type="Proteomes" id="UP000297245"/>
    </source>
</evidence>
<dbReference type="GO" id="GO:0016740">
    <property type="term" value="F:transferase activity"/>
    <property type="evidence" value="ECO:0007669"/>
    <property type="project" value="UniProtKB-KW"/>
</dbReference>
<comment type="cofactor">
    <cofactor evidence="1 4">
        <name>pyridoxal 5'-phosphate</name>
        <dbReference type="ChEBI" id="CHEBI:597326"/>
    </cofactor>
</comment>
<protein>
    <submittedName>
        <fullName evidence="5">PLP-dependent transferase</fullName>
    </submittedName>
</protein>
<feature type="modified residue" description="N6-(pyridoxal phosphate)lysine" evidence="4">
    <location>
        <position position="423"/>
    </location>
</feature>
<reference evidence="5 6" key="1">
    <citation type="journal article" date="2019" name="Nat. Ecol. Evol.">
        <title>Megaphylogeny resolves global patterns of mushroom evolution.</title>
        <authorList>
            <person name="Varga T."/>
            <person name="Krizsan K."/>
            <person name="Foldi C."/>
            <person name="Dima B."/>
            <person name="Sanchez-Garcia M."/>
            <person name="Sanchez-Ramirez S."/>
            <person name="Szollosi G.J."/>
            <person name="Szarkandi J.G."/>
            <person name="Papp V."/>
            <person name="Albert L."/>
            <person name="Andreopoulos W."/>
            <person name="Angelini C."/>
            <person name="Antonin V."/>
            <person name="Barry K.W."/>
            <person name="Bougher N.L."/>
            <person name="Buchanan P."/>
            <person name="Buyck B."/>
            <person name="Bense V."/>
            <person name="Catcheside P."/>
            <person name="Chovatia M."/>
            <person name="Cooper J."/>
            <person name="Damon W."/>
            <person name="Desjardin D."/>
            <person name="Finy P."/>
            <person name="Geml J."/>
            <person name="Haridas S."/>
            <person name="Hughes K."/>
            <person name="Justo A."/>
            <person name="Karasinski D."/>
            <person name="Kautmanova I."/>
            <person name="Kiss B."/>
            <person name="Kocsube S."/>
            <person name="Kotiranta H."/>
            <person name="LaButti K.M."/>
            <person name="Lechner B.E."/>
            <person name="Liimatainen K."/>
            <person name="Lipzen A."/>
            <person name="Lukacs Z."/>
            <person name="Mihaltcheva S."/>
            <person name="Morgado L.N."/>
            <person name="Niskanen T."/>
            <person name="Noordeloos M.E."/>
            <person name="Ohm R.A."/>
            <person name="Ortiz-Santana B."/>
            <person name="Ovrebo C."/>
            <person name="Racz N."/>
            <person name="Riley R."/>
            <person name="Savchenko A."/>
            <person name="Shiryaev A."/>
            <person name="Soop K."/>
            <person name="Spirin V."/>
            <person name="Szebenyi C."/>
            <person name="Tomsovsky M."/>
            <person name="Tulloss R.E."/>
            <person name="Uehling J."/>
            <person name="Grigoriev I.V."/>
            <person name="Vagvolgyi C."/>
            <person name="Papp T."/>
            <person name="Martin F.M."/>
            <person name="Miettinen O."/>
            <person name="Hibbett D.S."/>
            <person name="Nagy L.G."/>
        </authorList>
    </citation>
    <scope>NUCLEOTIDE SEQUENCE [LARGE SCALE GENOMIC DNA]</scope>
    <source>
        <strain evidence="5 6">CBS 962.96</strain>
    </source>
</reference>
<name>A0A4S8KL41_DENBC</name>
<dbReference type="Proteomes" id="UP000297245">
    <property type="component" value="Unassembled WGS sequence"/>
</dbReference>
<dbReference type="SUPFAM" id="SSF53383">
    <property type="entry name" value="PLP-dependent transferases"/>
    <property type="match status" value="1"/>
</dbReference>
<accession>A0A4S8KL41</accession>
<dbReference type="InterPro" id="IPR050477">
    <property type="entry name" value="GrpII_AminoAcid_Decarb"/>
</dbReference>
<dbReference type="GO" id="GO:0019752">
    <property type="term" value="P:carboxylic acid metabolic process"/>
    <property type="evidence" value="ECO:0007669"/>
    <property type="project" value="InterPro"/>
</dbReference>